<dbReference type="PROSITE" id="PS00389">
    <property type="entry name" value="ATPASE_DELTA"/>
    <property type="match status" value="1"/>
</dbReference>
<dbReference type="SUPFAM" id="SSF47928">
    <property type="entry name" value="N-terminal domain of the delta subunit of the F1F0-ATP synthase"/>
    <property type="match status" value="1"/>
</dbReference>
<dbReference type="GO" id="GO:0045259">
    <property type="term" value="C:proton-transporting ATP synthase complex"/>
    <property type="evidence" value="ECO:0007669"/>
    <property type="project" value="UniProtKB-KW"/>
</dbReference>
<dbReference type="PANTHER" id="PTHR11910">
    <property type="entry name" value="ATP SYNTHASE DELTA CHAIN"/>
    <property type="match status" value="1"/>
</dbReference>
<accession>A0A7Y0E1Q5</accession>
<comment type="function">
    <text evidence="8">This protein is part of the stalk that links CF(0) to CF(1). It either transmits conformational changes from CF(0) to CF(1) or is implicated in proton conduction.</text>
</comment>
<evidence type="ECO:0000256" key="3">
    <source>
        <dbReference type="ARBA" id="ARBA00022781"/>
    </source>
</evidence>
<keyword evidence="8" id="KW-1003">Cell membrane</keyword>
<comment type="subcellular location">
    <subcellularLocation>
        <location evidence="8">Cell membrane</location>
        <topology evidence="8">Peripheral membrane protein</topology>
    </subcellularLocation>
    <subcellularLocation>
        <location evidence="1">Membrane</location>
    </subcellularLocation>
</comment>
<dbReference type="NCBIfam" id="NF004406">
    <property type="entry name" value="PRK05758.3-2"/>
    <property type="match status" value="1"/>
</dbReference>
<dbReference type="PRINTS" id="PR00125">
    <property type="entry name" value="ATPASEDELTA"/>
</dbReference>
<dbReference type="NCBIfam" id="NF004402">
    <property type="entry name" value="PRK05758.2-2"/>
    <property type="match status" value="1"/>
</dbReference>
<dbReference type="Proteomes" id="UP000539372">
    <property type="component" value="Unassembled WGS sequence"/>
</dbReference>
<dbReference type="AlphaFoldDB" id="A0A7Y0E1Q5"/>
<evidence type="ECO:0000313" key="9">
    <source>
        <dbReference type="EMBL" id="NMM45642.1"/>
    </source>
</evidence>
<dbReference type="GO" id="GO:0046933">
    <property type="term" value="F:proton-transporting ATP synthase activity, rotational mechanism"/>
    <property type="evidence" value="ECO:0007669"/>
    <property type="project" value="UniProtKB-UniRule"/>
</dbReference>
<name>A0A7Y0E1Q5_9PROT</name>
<evidence type="ECO:0000313" key="10">
    <source>
        <dbReference type="Proteomes" id="UP000539372"/>
    </source>
</evidence>
<keyword evidence="4 8" id="KW-0406">Ion transport</keyword>
<evidence type="ECO:0000256" key="2">
    <source>
        <dbReference type="ARBA" id="ARBA00022448"/>
    </source>
</evidence>
<dbReference type="EMBL" id="JABBNT010000004">
    <property type="protein sequence ID" value="NMM45642.1"/>
    <property type="molecule type" value="Genomic_DNA"/>
</dbReference>
<keyword evidence="6 8" id="KW-0139">CF(1)</keyword>
<organism evidence="9 10">
    <name type="scientific">Pacificispira spongiicola</name>
    <dbReference type="NCBI Taxonomy" id="2729598"/>
    <lineage>
        <taxon>Bacteria</taxon>
        <taxon>Pseudomonadati</taxon>
        <taxon>Pseudomonadota</taxon>
        <taxon>Alphaproteobacteria</taxon>
        <taxon>Rhodospirillales</taxon>
        <taxon>Rhodospirillaceae</taxon>
        <taxon>Pacificispira</taxon>
    </lineage>
</organism>
<dbReference type="Gene3D" id="1.10.520.20">
    <property type="entry name" value="N-terminal domain of the delta subunit of the F1F0-ATP synthase"/>
    <property type="match status" value="1"/>
</dbReference>
<gene>
    <name evidence="8" type="primary">atpH</name>
    <name evidence="9" type="ORF">HH303_14190</name>
</gene>
<protein>
    <recommendedName>
        <fullName evidence="8">ATP synthase subunit delta</fullName>
    </recommendedName>
    <alternativeName>
        <fullName evidence="8">ATP synthase F(1) sector subunit delta</fullName>
    </alternativeName>
    <alternativeName>
        <fullName evidence="8">F-type ATPase subunit delta</fullName>
        <shortName evidence="8">F-ATPase subunit delta</shortName>
    </alternativeName>
</protein>
<comment type="function">
    <text evidence="8">F(1)F(0) ATP synthase produces ATP from ADP in the presence of a proton or sodium gradient. F-type ATPases consist of two structural domains, F(1) containing the extramembraneous catalytic core and F(0) containing the membrane proton channel, linked together by a central stalk and a peripheral stalk. During catalysis, ATP synthesis in the catalytic domain of F(1) is coupled via a rotary mechanism of the central stalk subunits to proton translocation.</text>
</comment>
<dbReference type="HAMAP" id="MF_01416">
    <property type="entry name" value="ATP_synth_delta_bact"/>
    <property type="match status" value="1"/>
</dbReference>
<dbReference type="InterPro" id="IPR000711">
    <property type="entry name" value="ATPase_OSCP/dsu"/>
</dbReference>
<evidence type="ECO:0000256" key="6">
    <source>
        <dbReference type="ARBA" id="ARBA00023196"/>
    </source>
</evidence>
<keyword evidence="5 8" id="KW-0472">Membrane</keyword>
<reference evidence="9 10" key="1">
    <citation type="submission" date="2020-04" db="EMBL/GenBank/DDBJ databases">
        <title>Rhodospirillaceae bacterium KN72 isolated from deep sea.</title>
        <authorList>
            <person name="Zhang D.-C."/>
        </authorList>
    </citation>
    <scope>NUCLEOTIDE SEQUENCE [LARGE SCALE GENOMIC DNA]</scope>
    <source>
        <strain evidence="9 10">KN72</strain>
    </source>
</reference>
<dbReference type="NCBIfam" id="TIGR01145">
    <property type="entry name" value="ATP_synt_delta"/>
    <property type="match status" value="1"/>
</dbReference>
<evidence type="ECO:0000256" key="4">
    <source>
        <dbReference type="ARBA" id="ARBA00023065"/>
    </source>
</evidence>
<dbReference type="InterPro" id="IPR026015">
    <property type="entry name" value="ATP_synth_OSCP/delta_N_sf"/>
</dbReference>
<comment type="caution">
    <text evidence="9">The sequence shown here is derived from an EMBL/GenBank/DDBJ whole genome shotgun (WGS) entry which is preliminary data.</text>
</comment>
<proteinExistence type="inferred from homology"/>
<evidence type="ECO:0000256" key="5">
    <source>
        <dbReference type="ARBA" id="ARBA00023136"/>
    </source>
</evidence>
<evidence type="ECO:0000256" key="1">
    <source>
        <dbReference type="ARBA" id="ARBA00004370"/>
    </source>
</evidence>
<dbReference type="GO" id="GO:0005886">
    <property type="term" value="C:plasma membrane"/>
    <property type="evidence" value="ECO:0007669"/>
    <property type="project" value="UniProtKB-SubCell"/>
</dbReference>
<dbReference type="InterPro" id="IPR020781">
    <property type="entry name" value="ATPase_OSCP/d_CS"/>
</dbReference>
<keyword evidence="3 8" id="KW-0375">Hydrogen ion transport</keyword>
<sequence length="184" mass="19363">MAAKGGVNEIAGRYAKALFDLADEGKKLDDVAADLRTLGTILDESDDLQRVVRSPVISRADQGKAMAAVLDKLDVSDLTKRFVGYVAANRRLFALKAITKAYLATLAARRGEVTAEVASAKALSEAQIAAVEEALKKAVGGKVAVSHKVDPSLIGGLIVKVGSRMIDSSVSTQLQRLKLAMKGA</sequence>
<evidence type="ECO:0000256" key="8">
    <source>
        <dbReference type="HAMAP-Rule" id="MF_01416"/>
    </source>
</evidence>
<keyword evidence="7 8" id="KW-0066">ATP synthesis</keyword>
<comment type="similarity">
    <text evidence="8">Belongs to the ATPase delta chain family.</text>
</comment>
<dbReference type="RefSeq" id="WP_169626030.1">
    <property type="nucleotide sequence ID" value="NZ_JABBNT010000004.1"/>
</dbReference>
<keyword evidence="10" id="KW-1185">Reference proteome</keyword>
<dbReference type="Pfam" id="PF00213">
    <property type="entry name" value="OSCP"/>
    <property type="match status" value="1"/>
</dbReference>
<keyword evidence="2 8" id="KW-0813">Transport</keyword>
<evidence type="ECO:0000256" key="7">
    <source>
        <dbReference type="ARBA" id="ARBA00023310"/>
    </source>
</evidence>